<feature type="region of interest" description="Disordered" evidence="1">
    <location>
        <begin position="1"/>
        <end position="28"/>
    </location>
</feature>
<dbReference type="Proteomes" id="UP000828390">
    <property type="component" value="Unassembled WGS sequence"/>
</dbReference>
<feature type="compositionally biased region" description="Low complexity" evidence="1">
    <location>
        <begin position="463"/>
        <end position="473"/>
    </location>
</feature>
<evidence type="ECO:0008006" key="4">
    <source>
        <dbReference type="Google" id="ProtNLM"/>
    </source>
</evidence>
<comment type="caution">
    <text evidence="2">The sequence shown here is derived from an EMBL/GenBank/DDBJ whole genome shotgun (WGS) entry which is preliminary data.</text>
</comment>
<reference evidence="2" key="1">
    <citation type="journal article" date="2019" name="bioRxiv">
        <title>The Genome of the Zebra Mussel, Dreissena polymorpha: A Resource for Invasive Species Research.</title>
        <authorList>
            <person name="McCartney M.A."/>
            <person name="Auch B."/>
            <person name="Kono T."/>
            <person name="Mallez S."/>
            <person name="Zhang Y."/>
            <person name="Obille A."/>
            <person name="Becker A."/>
            <person name="Abrahante J.E."/>
            <person name="Garbe J."/>
            <person name="Badalamenti J.P."/>
            <person name="Herman A."/>
            <person name="Mangelson H."/>
            <person name="Liachko I."/>
            <person name="Sullivan S."/>
            <person name="Sone E.D."/>
            <person name="Koren S."/>
            <person name="Silverstein K.A.T."/>
            <person name="Beckman K.B."/>
            <person name="Gohl D.M."/>
        </authorList>
    </citation>
    <scope>NUCLEOTIDE SEQUENCE</scope>
    <source>
        <strain evidence="2">Duluth1</strain>
        <tissue evidence="2">Whole animal</tissue>
    </source>
</reference>
<proteinExistence type="predicted"/>
<reference evidence="2" key="2">
    <citation type="submission" date="2020-11" db="EMBL/GenBank/DDBJ databases">
        <authorList>
            <person name="McCartney M.A."/>
            <person name="Auch B."/>
            <person name="Kono T."/>
            <person name="Mallez S."/>
            <person name="Becker A."/>
            <person name="Gohl D.M."/>
            <person name="Silverstein K.A.T."/>
            <person name="Koren S."/>
            <person name="Bechman K.B."/>
            <person name="Herman A."/>
            <person name="Abrahante J.E."/>
            <person name="Garbe J."/>
        </authorList>
    </citation>
    <scope>NUCLEOTIDE SEQUENCE</scope>
    <source>
        <strain evidence="2">Duluth1</strain>
        <tissue evidence="2">Whole animal</tissue>
    </source>
</reference>
<dbReference type="EMBL" id="JAIWYP010000002">
    <property type="protein sequence ID" value="KAH3874449.1"/>
    <property type="molecule type" value="Genomic_DNA"/>
</dbReference>
<protein>
    <recommendedName>
        <fullName evidence="4">WAP domain-containing protein</fullName>
    </recommendedName>
</protein>
<feature type="compositionally biased region" description="Low complexity" evidence="1">
    <location>
        <begin position="482"/>
        <end position="553"/>
    </location>
</feature>
<feature type="compositionally biased region" description="Polar residues" evidence="1">
    <location>
        <begin position="1"/>
        <end position="23"/>
    </location>
</feature>
<evidence type="ECO:0000256" key="1">
    <source>
        <dbReference type="SAM" id="MobiDB-lite"/>
    </source>
</evidence>
<feature type="region of interest" description="Disordered" evidence="1">
    <location>
        <begin position="455"/>
        <end position="553"/>
    </location>
</feature>
<accession>A0A9D4MEZ8</accession>
<feature type="region of interest" description="Disordered" evidence="1">
    <location>
        <begin position="334"/>
        <end position="353"/>
    </location>
</feature>
<name>A0A9D4MEZ8_DREPO</name>
<sequence length="553" mass="58010">MKSTSTGASMSKSRTTVSPLTPDSRSGSRSCRRRAVIVLVLLGLCANVPHSNAQDILGNCPPSSTSDVTCINTQTCTDTSSQCARNLRCCAIDACAERRCVEALFTTFDVRAQAAANWTDQFYNESSTEYSELASKLVFFFQCGLNDFDPVAEVDVTGFSPSSETGYIVVHFKMSRFSDPRTVSELDGYFTDIQKLTNRTCYYEVTDYEINGTSIATDGLPATSIAPTMSTTMTSIIVDLGPSSENTATFSSPFETSSFTGTSSSSVVMPTSSLVTPTSSFSESDSESSLTELASSSMIMTPSSTVTTSSFVTEPTSSSMVLAPSSTLLTLSSSMQTSSSTTSSSPSVIETPSSIETSSVIETSFSKSSSSVLSSTFTIWEDLSSTILPTSSSGLPFASSTVLPFTSSELSSSPLDTQSSMLATGFSSPTTSSNLMTSSVEMPTTILTATEETSVTISSEMQPTSISSPTSSPVDITFTPTISSSHILMDSSSMPTSPSTTSASSSASQMPSSNSSIEIISTTSSSDVEQSTLSMQTSLSSSYSSSQTTTTDP</sequence>
<gene>
    <name evidence="2" type="ORF">DPMN_037693</name>
</gene>
<evidence type="ECO:0000313" key="3">
    <source>
        <dbReference type="Proteomes" id="UP000828390"/>
    </source>
</evidence>
<dbReference type="AlphaFoldDB" id="A0A9D4MEZ8"/>
<keyword evidence="3" id="KW-1185">Reference proteome</keyword>
<evidence type="ECO:0000313" key="2">
    <source>
        <dbReference type="EMBL" id="KAH3874449.1"/>
    </source>
</evidence>
<organism evidence="2 3">
    <name type="scientific">Dreissena polymorpha</name>
    <name type="common">Zebra mussel</name>
    <name type="synonym">Mytilus polymorpha</name>
    <dbReference type="NCBI Taxonomy" id="45954"/>
    <lineage>
        <taxon>Eukaryota</taxon>
        <taxon>Metazoa</taxon>
        <taxon>Spiralia</taxon>
        <taxon>Lophotrochozoa</taxon>
        <taxon>Mollusca</taxon>
        <taxon>Bivalvia</taxon>
        <taxon>Autobranchia</taxon>
        <taxon>Heteroconchia</taxon>
        <taxon>Euheterodonta</taxon>
        <taxon>Imparidentia</taxon>
        <taxon>Neoheterodontei</taxon>
        <taxon>Myida</taxon>
        <taxon>Dreissenoidea</taxon>
        <taxon>Dreissenidae</taxon>
        <taxon>Dreissena</taxon>
    </lineage>
</organism>
<feature type="non-terminal residue" evidence="2">
    <location>
        <position position="553"/>
    </location>
</feature>